<dbReference type="Pfam" id="PF07293">
    <property type="entry name" value="DUF1450"/>
    <property type="match status" value="1"/>
</dbReference>
<reference evidence="1 2" key="1">
    <citation type="submission" date="2020-08" db="EMBL/GenBank/DDBJ databases">
        <title>Genomic Encyclopedia of Type Strains, Phase III (KMG-III): the genomes of soil and plant-associated and newly described type strains.</title>
        <authorList>
            <person name="Whitman W."/>
        </authorList>
    </citation>
    <scope>NUCLEOTIDE SEQUENCE [LARGE SCALE GENOMIC DNA]</scope>
    <source>
        <strain evidence="1 2">CECT 8693</strain>
    </source>
</reference>
<evidence type="ECO:0000313" key="2">
    <source>
        <dbReference type="Proteomes" id="UP000567067"/>
    </source>
</evidence>
<dbReference type="AlphaFoldDB" id="A0A7W3XTJ8"/>
<dbReference type="Proteomes" id="UP000567067">
    <property type="component" value="Unassembled WGS sequence"/>
</dbReference>
<gene>
    <name evidence="1" type="ORF">FHR92_004166</name>
</gene>
<accession>A0A7W3XTJ8</accession>
<organism evidence="1 2">
    <name type="scientific">Fontibacillus solani</name>
    <dbReference type="NCBI Taxonomy" id="1572857"/>
    <lineage>
        <taxon>Bacteria</taxon>
        <taxon>Bacillati</taxon>
        <taxon>Bacillota</taxon>
        <taxon>Bacilli</taxon>
        <taxon>Bacillales</taxon>
        <taxon>Paenibacillaceae</taxon>
        <taxon>Fontibacillus</taxon>
    </lineage>
</organism>
<dbReference type="InterPro" id="IPR009910">
    <property type="entry name" value="DUF1450"/>
</dbReference>
<comment type="caution">
    <text evidence="1">The sequence shown here is derived from an EMBL/GenBank/DDBJ whole genome shotgun (WGS) entry which is preliminary data.</text>
</comment>
<proteinExistence type="predicted"/>
<keyword evidence="2" id="KW-1185">Reference proteome</keyword>
<protein>
    <submittedName>
        <fullName evidence="1">Uncharacterized protein YuzB (UPF0349 family)</fullName>
    </submittedName>
</protein>
<dbReference type="EMBL" id="JACJIP010000034">
    <property type="protein sequence ID" value="MBA9087681.1"/>
    <property type="molecule type" value="Genomic_DNA"/>
</dbReference>
<name>A0A7W3XTJ8_9BACL</name>
<evidence type="ECO:0000313" key="1">
    <source>
        <dbReference type="EMBL" id="MBA9087681.1"/>
    </source>
</evidence>
<sequence length="84" mass="9520">MGMGIVVVEVCDSNLMSALDLEKLEEEYPEIAVLRTDCLNLCGLCKIRPYAMVNGTRVFAKTTEECITLIKQKIEEELQAFYEL</sequence>